<dbReference type="EMBL" id="VMNW02000014">
    <property type="protein sequence ID" value="KAA9162014.1"/>
    <property type="molecule type" value="Genomic_DNA"/>
</dbReference>
<gene>
    <name evidence="3" type="ORF">FPZ12_012275</name>
</gene>
<proteinExistence type="predicted"/>
<dbReference type="InterPro" id="IPR043426">
    <property type="entry name" value="MltB-like"/>
</dbReference>
<dbReference type="AlphaFoldDB" id="A0A5N0V8K8"/>
<dbReference type="Gene3D" id="1.10.530.10">
    <property type="match status" value="1"/>
</dbReference>
<dbReference type="Proteomes" id="UP000319769">
    <property type="component" value="Unassembled WGS sequence"/>
</dbReference>
<dbReference type="CDD" id="cd13399">
    <property type="entry name" value="Slt35-like"/>
    <property type="match status" value="1"/>
</dbReference>
<feature type="chain" id="PRO_5039136435" evidence="2">
    <location>
        <begin position="28"/>
        <end position="351"/>
    </location>
</feature>
<feature type="region of interest" description="Disordered" evidence="1">
    <location>
        <begin position="286"/>
        <end position="351"/>
    </location>
</feature>
<keyword evidence="4" id="KW-1185">Reference proteome</keyword>
<evidence type="ECO:0000256" key="1">
    <source>
        <dbReference type="SAM" id="MobiDB-lite"/>
    </source>
</evidence>
<name>A0A5N0V8K8_9PSEU</name>
<organism evidence="3 4">
    <name type="scientific">Amycolatopsis acidicola</name>
    <dbReference type="NCBI Taxonomy" id="2596893"/>
    <lineage>
        <taxon>Bacteria</taxon>
        <taxon>Bacillati</taxon>
        <taxon>Actinomycetota</taxon>
        <taxon>Actinomycetes</taxon>
        <taxon>Pseudonocardiales</taxon>
        <taxon>Pseudonocardiaceae</taxon>
        <taxon>Amycolatopsis</taxon>
    </lineage>
</organism>
<feature type="signal peptide" evidence="2">
    <location>
        <begin position="1"/>
        <end position="27"/>
    </location>
</feature>
<dbReference type="InterPro" id="IPR023346">
    <property type="entry name" value="Lysozyme-like_dom_sf"/>
</dbReference>
<feature type="compositionally biased region" description="Pro residues" evidence="1">
    <location>
        <begin position="300"/>
        <end position="315"/>
    </location>
</feature>
<dbReference type="GO" id="GO:0008933">
    <property type="term" value="F:peptidoglycan lytic transglycosylase activity"/>
    <property type="evidence" value="ECO:0007669"/>
    <property type="project" value="TreeGrafter"/>
</dbReference>
<sequence>MSRGLRAKQGAFLVVAALLAPFFPTSTVDTVVVGVDGEVAAQPELSPQVLADAANPPALSAGLPSFADVPMGSMPATLAASALDAYHKAAATMARLAPGCHLDWSLLAAIGHVESGGSTAFPILGPVLDGNGYAAVPDTDGGALDGNAVWDRAVGPMQFIPSSWAKWASDGNGDGIESPHDLYDAALAAGRYLCAGGGDLRDPRQAAQAVFRYNHSDSYVRTVLLWADAYARGTVTLPDSAFQDTSYGAAPLAGSAGLPAPAVVPAAPPVAPAVVVPPVVVATPPATTPPSSAPPSSSATPPPSTTTTTPPPTTEPPTTTLEPPLTTTTTTTTTTTPATTAGPSTTDTTAS</sequence>
<protein>
    <submittedName>
        <fullName evidence="3">Lytic transglycosylase domain-containing protein</fullName>
    </submittedName>
</protein>
<accession>A0A5N0V8K8</accession>
<dbReference type="RefSeq" id="WP_144749607.1">
    <property type="nucleotide sequence ID" value="NZ_VMNW02000014.1"/>
</dbReference>
<keyword evidence="2" id="KW-0732">Signal</keyword>
<comment type="caution">
    <text evidence="3">The sequence shown here is derived from an EMBL/GenBank/DDBJ whole genome shotgun (WGS) entry which is preliminary data.</text>
</comment>
<feature type="compositionally biased region" description="Low complexity" evidence="1">
    <location>
        <begin position="316"/>
        <end position="351"/>
    </location>
</feature>
<reference evidence="3" key="1">
    <citation type="submission" date="2019-09" db="EMBL/GenBank/DDBJ databases">
        <authorList>
            <person name="Teo W.F.A."/>
            <person name="Duangmal K."/>
        </authorList>
    </citation>
    <scope>NUCLEOTIDE SEQUENCE [LARGE SCALE GENOMIC DNA]</scope>
    <source>
        <strain evidence="3">K81G1</strain>
    </source>
</reference>
<dbReference type="PANTHER" id="PTHR30163:SF8">
    <property type="entry name" value="LYTIC MUREIN TRANSGLYCOSYLASE"/>
    <property type="match status" value="1"/>
</dbReference>
<dbReference type="OrthoDB" id="9796191at2"/>
<evidence type="ECO:0000313" key="4">
    <source>
        <dbReference type="Proteomes" id="UP000319769"/>
    </source>
</evidence>
<dbReference type="GO" id="GO:0009253">
    <property type="term" value="P:peptidoglycan catabolic process"/>
    <property type="evidence" value="ECO:0007669"/>
    <property type="project" value="TreeGrafter"/>
</dbReference>
<evidence type="ECO:0000313" key="3">
    <source>
        <dbReference type="EMBL" id="KAA9162014.1"/>
    </source>
</evidence>
<dbReference type="SUPFAM" id="SSF53955">
    <property type="entry name" value="Lysozyme-like"/>
    <property type="match status" value="1"/>
</dbReference>
<dbReference type="PANTHER" id="PTHR30163">
    <property type="entry name" value="MEMBRANE-BOUND LYTIC MUREIN TRANSGLYCOSYLASE B"/>
    <property type="match status" value="1"/>
</dbReference>
<evidence type="ECO:0000256" key="2">
    <source>
        <dbReference type="SAM" id="SignalP"/>
    </source>
</evidence>